<dbReference type="GO" id="GO:0005975">
    <property type="term" value="P:carbohydrate metabolic process"/>
    <property type="evidence" value="ECO:0007669"/>
    <property type="project" value="InterPro"/>
</dbReference>
<keyword evidence="4 6" id="KW-0732">Signal</keyword>
<dbReference type="SUPFAM" id="SSF88713">
    <property type="entry name" value="Glycoside hydrolase/deacetylase"/>
    <property type="match status" value="1"/>
</dbReference>
<reference evidence="8 9" key="1">
    <citation type="journal article" date="2016" name="Front. Microbiol.">
        <title>Genomic Resource of Rice Seed Associated Bacteria.</title>
        <authorList>
            <person name="Midha S."/>
            <person name="Bansal K."/>
            <person name="Sharma S."/>
            <person name="Kumar N."/>
            <person name="Patil P.P."/>
            <person name="Chaudhry V."/>
            <person name="Patil P.B."/>
        </authorList>
    </citation>
    <scope>NUCLEOTIDE SEQUENCE [LARGE SCALE GENOMIC DNA]</scope>
    <source>
        <strain evidence="8 9">NS355</strain>
    </source>
</reference>
<dbReference type="Pfam" id="PF01522">
    <property type="entry name" value="Polysacc_deac_1"/>
    <property type="match status" value="1"/>
</dbReference>
<dbReference type="EMBL" id="LDTF01000043">
    <property type="protein sequence ID" value="KTT98472.1"/>
    <property type="molecule type" value="Genomic_DNA"/>
</dbReference>
<gene>
    <name evidence="8" type="ORF">NS355_09155</name>
</gene>
<evidence type="ECO:0000256" key="1">
    <source>
        <dbReference type="ARBA" id="ARBA00003236"/>
    </source>
</evidence>
<feature type="domain" description="NodB homology" evidence="7">
    <location>
        <begin position="33"/>
        <end position="268"/>
    </location>
</feature>
<dbReference type="OrthoDB" id="276604at2"/>
<evidence type="ECO:0000313" key="9">
    <source>
        <dbReference type="Proteomes" id="UP000073923"/>
    </source>
</evidence>
<evidence type="ECO:0000313" key="8">
    <source>
        <dbReference type="EMBL" id="KTT98472.1"/>
    </source>
</evidence>
<sequence length="268" mass="28660">MRSLRPILATLFVASVFAMPGEAATRWPGGAKAAVVLTYDDALPSQLDHAVPALDAAGLKGTFFLANVRAQDVARWRAVARDEHELGNHTIFHPCRAAAFPADPRYTTEAYTPASMLKEIAQQNVLLTALDGKTRHGFATPCGETKVGGVDYLEPLRQAGLVTYARGVSASPAELSADVGAIDPMHVPARGFGEGDDATRMIAFVEEAEAGGGMAVLLFHGVGGDHLAVTDAQHRAFIAWLKVHRRELWVTTLQQALDWAKGQAKAVK</sequence>
<dbReference type="Proteomes" id="UP000073923">
    <property type="component" value="Unassembled WGS sequence"/>
</dbReference>
<dbReference type="AlphaFoldDB" id="A0A147IT88"/>
<accession>A0A147IT88</accession>
<feature type="chain" id="PRO_5007548930" description="Chitooligosaccharide deacetylase" evidence="6">
    <location>
        <begin position="19"/>
        <end position="268"/>
    </location>
</feature>
<dbReference type="CDD" id="cd10967">
    <property type="entry name" value="CE4_GLA_like_6s"/>
    <property type="match status" value="1"/>
</dbReference>
<feature type="signal peptide" evidence="6">
    <location>
        <begin position="1"/>
        <end position="18"/>
    </location>
</feature>
<evidence type="ECO:0000256" key="5">
    <source>
        <dbReference type="ARBA" id="ARBA00032976"/>
    </source>
</evidence>
<comment type="caution">
    <text evidence="8">The sequence shown here is derived from an EMBL/GenBank/DDBJ whole genome shotgun (WGS) entry which is preliminary data.</text>
</comment>
<dbReference type="PANTHER" id="PTHR34216:SF11">
    <property type="entry name" value="CHITOOLIGOSACCHARIDE DEACETYLASE"/>
    <property type="match status" value="1"/>
</dbReference>
<dbReference type="InterPro" id="IPR002509">
    <property type="entry name" value="NODB_dom"/>
</dbReference>
<proteinExistence type="inferred from homology"/>
<evidence type="ECO:0000259" key="7">
    <source>
        <dbReference type="PROSITE" id="PS51677"/>
    </source>
</evidence>
<dbReference type="PROSITE" id="PS51677">
    <property type="entry name" value="NODB"/>
    <property type="match status" value="1"/>
</dbReference>
<comment type="similarity">
    <text evidence="2">Belongs to the polysaccharide deacetylase family.</text>
</comment>
<evidence type="ECO:0000256" key="6">
    <source>
        <dbReference type="SAM" id="SignalP"/>
    </source>
</evidence>
<protein>
    <recommendedName>
        <fullName evidence="3">Chitooligosaccharide deacetylase</fullName>
    </recommendedName>
    <alternativeName>
        <fullName evidence="5">Nodulation protein B</fullName>
    </alternativeName>
</protein>
<name>A0A147IT88_9SPHN</name>
<organism evidence="8 9">
    <name type="scientific">Sphingomonas yabuuchiae</name>
    <dbReference type="NCBI Taxonomy" id="172044"/>
    <lineage>
        <taxon>Bacteria</taxon>
        <taxon>Pseudomonadati</taxon>
        <taxon>Pseudomonadota</taxon>
        <taxon>Alphaproteobacteria</taxon>
        <taxon>Sphingomonadales</taxon>
        <taxon>Sphingomonadaceae</taxon>
        <taxon>Sphingomonas</taxon>
    </lineage>
</organism>
<evidence type="ECO:0000256" key="4">
    <source>
        <dbReference type="ARBA" id="ARBA00022729"/>
    </source>
</evidence>
<evidence type="ECO:0000256" key="2">
    <source>
        <dbReference type="ARBA" id="ARBA00010973"/>
    </source>
</evidence>
<dbReference type="PATRIC" id="fig|172044.3.peg.1763"/>
<dbReference type="PANTHER" id="PTHR34216">
    <property type="match status" value="1"/>
</dbReference>
<comment type="function">
    <text evidence="1">Is involved in generating a small heat-stable compound (Nod), an acylated oligomer of N-acetylglucosamine, that stimulates mitosis in various plant protoplasts.</text>
</comment>
<dbReference type="InterPro" id="IPR011330">
    <property type="entry name" value="Glyco_hydro/deAcase_b/a-brl"/>
</dbReference>
<evidence type="ECO:0000256" key="3">
    <source>
        <dbReference type="ARBA" id="ARBA00020071"/>
    </source>
</evidence>
<dbReference type="GO" id="GO:0016810">
    <property type="term" value="F:hydrolase activity, acting on carbon-nitrogen (but not peptide) bonds"/>
    <property type="evidence" value="ECO:0007669"/>
    <property type="project" value="InterPro"/>
</dbReference>
<dbReference type="Gene3D" id="3.20.20.370">
    <property type="entry name" value="Glycoside hydrolase/deacetylase"/>
    <property type="match status" value="1"/>
</dbReference>
<dbReference type="RefSeq" id="WP_084787755.1">
    <property type="nucleotide sequence ID" value="NZ_LDTF01000043.1"/>
</dbReference>
<dbReference type="InterPro" id="IPR051398">
    <property type="entry name" value="Polysacch_Deacetylase"/>
</dbReference>